<feature type="domain" description="Carrier" evidence="4">
    <location>
        <begin position="1172"/>
        <end position="1245"/>
    </location>
</feature>
<dbReference type="SUPFAM" id="SSF47336">
    <property type="entry name" value="ACP-like"/>
    <property type="match status" value="1"/>
</dbReference>
<dbReference type="GO" id="GO:0005886">
    <property type="term" value="C:plasma membrane"/>
    <property type="evidence" value="ECO:0007669"/>
    <property type="project" value="TreeGrafter"/>
</dbReference>
<comment type="similarity">
    <text evidence="1">Belongs to the ATP-dependent AMP-binding enzyme family.</text>
</comment>
<dbReference type="GO" id="GO:0031177">
    <property type="term" value="F:phosphopantetheine binding"/>
    <property type="evidence" value="ECO:0007669"/>
    <property type="project" value="InterPro"/>
</dbReference>
<dbReference type="Pfam" id="PF00501">
    <property type="entry name" value="AMP-binding"/>
    <property type="match status" value="1"/>
</dbReference>
<evidence type="ECO:0000256" key="1">
    <source>
        <dbReference type="ARBA" id="ARBA00006432"/>
    </source>
</evidence>
<dbReference type="Gene3D" id="3.40.50.12780">
    <property type="entry name" value="N-terminal domain of ligase-like"/>
    <property type="match status" value="1"/>
</dbReference>
<dbReference type="GO" id="GO:0006633">
    <property type="term" value="P:fatty acid biosynthetic process"/>
    <property type="evidence" value="ECO:0007669"/>
    <property type="project" value="TreeGrafter"/>
</dbReference>
<keyword evidence="3" id="KW-0597">Phosphoprotein</keyword>
<dbReference type="Pfam" id="PF08659">
    <property type="entry name" value="KR"/>
    <property type="match status" value="1"/>
</dbReference>
<dbReference type="InterPro" id="IPR057326">
    <property type="entry name" value="KR_dom"/>
</dbReference>
<dbReference type="Proteomes" id="UP000323876">
    <property type="component" value="Unassembled WGS sequence"/>
</dbReference>
<dbReference type="SUPFAM" id="SSF56801">
    <property type="entry name" value="Acetyl-CoA synthetase-like"/>
    <property type="match status" value="2"/>
</dbReference>
<dbReference type="InterPro" id="IPR020806">
    <property type="entry name" value="PKS_PP-bd"/>
</dbReference>
<evidence type="ECO:0000313" key="5">
    <source>
        <dbReference type="EMBL" id="KAA8885583.1"/>
    </source>
</evidence>
<dbReference type="InterPro" id="IPR042099">
    <property type="entry name" value="ANL_N_sf"/>
</dbReference>
<reference evidence="5 6" key="1">
    <citation type="submission" date="2019-09" db="EMBL/GenBank/DDBJ databases">
        <authorList>
            <person name="Wang X."/>
        </authorList>
    </citation>
    <scope>NUCLEOTIDE SEQUENCE [LARGE SCALE GENOMIC DNA]</scope>
    <source>
        <strain evidence="5 6">CICC 11023</strain>
    </source>
</reference>
<dbReference type="EMBL" id="VXLC01000015">
    <property type="protein sequence ID" value="KAA8885583.1"/>
    <property type="molecule type" value="Genomic_DNA"/>
</dbReference>
<evidence type="ECO:0000256" key="2">
    <source>
        <dbReference type="ARBA" id="ARBA00022450"/>
    </source>
</evidence>
<proteinExistence type="inferred from homology"/>
<dbReference type="InterPro" id="IPR013968">
    <property type="entry name" value="PKS_KR"/>
</dbReference>
<dbReference type="SMART" id="SM00823">
    <property type="entry name" value="PKS_PP"/>
    <property type="match status" value="1"/>
</dbReference>
<dbReference type="PANTHER" id="PTHR22754:SF32">
    <property type="entry name" value="DISCO-INTERACTING PROTEIN 2"/>
    <property type="match status" value="1"/>
</dbReference>
<sequence>MSTAVSPSTRVAPDDIARIAADTAGVLDAAAVYDRQLRSQRSRQAVGERSVPTGVAISPDRLASTRGATPVLPADAVSTLPEALARAARVAADRGTTYVLPDGSTDRQTYAELYDDARRMLGGLRKHGLAVGDSVLLQCADSRNFVTAWWACVLGGFLPTAVAPAPEYSTDNAGVRKLVAAWELLGHPPVVADPELLAGVRSLGDRLPDGEALRVLDASTLFAPEPADRTVPDPGQLVVNLLTSGSTGTPKCVQHYHHTIVARTYAAIDANNFTEHEVSLNWMPLDHVGGMIMFNLRDVFLTCEHVNVRTESVIGRPLLWLDCVDRFRATCTWAPNFAFSLVCQRPDEIAAGAWDLSSLTNICNAGEAVVARTARRFVELLVPHRLPADAMVPCWGMSETSSGVTYSRMRLDDPAAATITLEPASLDGGLRELPVGTPGALVVTEAGTPIPGVALRITDDQGSVLPEGRVGRLHVSGHTVHCGYAHNERANRESFTADGWFDTGDLGFLSGGRLYLTGRGKNTVIVNGANFPAHEIEAVVEQVSGVRPACSAVVGVPDEDTGTDALVVFFVPETDDVPALVDTIRVALARDLALRATYLVPVTVQEFPRQQGGKVQRERLFEGWHAGRFDDRCYGGEVDGAGPEVVDDDTGVAALAVGWEPCELPLRPRPDGPVIACVCDPAIDWRGAVAALVPIGDDPELFGQALEQALDQAGSGVPQVLFVATGDTDSSDAGVLTQFLAVAGALARIRPEAELTVLTTGAAQAHPDDVVVPGRVGLTALVRTARAERLVARCALIDAPADADANVLAALAEQRHDNDVVAVRDGVPLQQRLRTVPLPEAFDVPTGVLPRGGTCLLTGGLGGLGRTVAEHLVTAHGARLLIVGRTPVAELDAGAQAELEILGTVGEVRYRQVDVADSDALAREVTAAETDWGRGLDLVLHLAGASVAPQWDRLSEHELRTESADWLDRTLRPKAGGCVAIDKILATRPDTAVVVFSSVNGLFGGTGFGAYSAANAVLDGWAQRWSATGRQAQSLAWSMWGGPGMNQGSPLVAAARHRGLSLIDPVPGMVALLRALHVGAPHLLLGADPAHEQIKPFLAADQLRSGTIAVAVVPQSGTDPQRVRAAVAARLAGHAIFARVAVTSRIERDRSGAPDRVALLAAIGAGSAGYVAPEGWLEELVAGAAAAVLAVARVGREDSFFGLGFDSLRAVQLAATLSERLEQPVSVGLLYESPTVRSLAASIAV</sequence>
<dbReference type="InterPro" id="IPR036736">
    <property type="entry name" value="ACP-like_sf"/>
</dbReference>
<comment type="caution">
    <text evidence="5">The sequence shown here is derived from an EMBL/GenBank/DDBJ whole genome shotgun (WGS) entry which is preliminary data.</text>
</comment>
<dbReference type="GO" id="GO:0070566">
    <property type="term" value="F:adenylyltransferase activity"/>
    <property type="evidence" value="ECO:0007669"/>
    <property type="project" value="TreeGrafter"/>
</dbReference>
<dbReference type="PROSITE" id="PS00012">
    <property type="entry name" value="PHOSPHOPANTETHEINE"/>
    <property type="match status" value="1"/>
</dbReference>
<gene>
    <name evidence="5" type="ORF">F3087_28540</name>
</gene>
<dbReference type="OrthoDB" id="2472181at2"/>
<dbReference type="InterPro" id="IPR045851">
    <property type="entry name" value="AMP-bd_C_sf"/>
</dbReference>
<evidence type="ECO:0000256" key="3">
    <source>
        <dbReference type="ARBA" id="ARBA00022553"/>
    </source>
</evidence>
<accession>A0A5N0E9H7</accession>
<evidence type="ECO:0000313" key="6">
    <source>
        <dbReference type="Proteomes" id="UP000323876"/>
    </source>
</evidence>
<dbReference type="Gene3D" id="3.30.300.30">
    <property type="match status" value="1"/>
</dbReference>
<dbReference type="RefSeq" id="WP_150405141.1">
    <property type="nucleotide sequence ID" value="NZ_VXLC01000015.1"/>
</dbReference>
<dbReference type="PANTHER" id="PTHR22754">
    <property type="entry name" value="DISCO-INTERACTING PROTEIN 2 DIP2 -RELATED"/>
    <property type="match status" value="1"/>
</dbReference>
<keyword evidence="6" id="KW-1185">Reference proteome</keyword>
<dbReference type="InterPro" id="IPR000873">
    <property type="entry name" value="AMP-dep_synth/lig_dom"/>
</dbReference>
<dbReference type="InterPro" id="IPR036291">
    <property type="entry name" value="NAD(P)-bd_dom_sf"/>
</dbReference>
<dbReference type="SUPFAM" id="SSF51735">
    <property type="entry name" value="NAD(P)-binding Rossmann-fold domains"/>
    <property type="match status" value="2"/>
</dbReference>
<keyword evidence="2" id="KW-0596">Phosphopantetheine</keyword>
<dbReference type="Gene3D" id="1.10.1200.10">
    <property type="entry name" value="ACP-like"/>
    <property type="match status" value="1"/>
</dbReference>
<organism evidence="5 6">
    <name type="scientific">Nocardia colli</name>
    <dbReference type="NCBI Taxonomy" id="2545717"/>
    <lineage>
        <taxon>Bacteria</taxon>
        <taxon>Bacillati</taxon>
        <taxon>Actinomycetota</taxon>
        <taxon>Actinomycetes</taxon>
        <taxon>Mycobacteriales</taxon>
        <taxon>Nocardiaceae</taxon>
        <taxon>Nocardia</taxon>
    </lineage>
</organism>
<dbReference type="Gene3D" id="3.40.50.720">
    <property type="entry name" value="NAD(P)-binding Rossmann-like Domain"/>
    <property type="match status" value="1"/>
</dbReference>
<dbReference type="Pfam" id="PF00550">
    <property type="entry name" value="PP-binding"/>
    <property type="match status" value="1"/>
</dbReference>
<evidence type="ECO:0000259" key="4">
    <source>
        <dbReference type="PROSITE" id="PS50075"/>
    </source>
</evidence>
<dbReference type="PROSITE" id="PS50075">
    <property type="entry name" value="CARRIER"/>
    <property type="match status" value="1"/>
</dbReference>
<dbReference type="InterPro" id="IPR006162">
    <property type="entry name" value="Ppantetheine_attach_site"/>
</dbReference>
<dbReference type="SMART" id="SM00822">
    <property type="entry name" value="PKS_KR"/>
    <property type="match status" value="1"/>
</dbReference>
<dbReference type="AlphaFoldDB" id="A0A5N0E9H7"/>
<name>A0A5N0E9H7_9NOCA</name>
<protein>
    <submittedName>
        <fullName evidence="5">SDR family NAD(P)-dependent oxidoreductase</fullName>
    </submittedName>
</protein>
<dbReference type="InterPro" id="IPR009081">
    <property type="entry name" value="PP-bd_ACP"/>
</dbReference>